<name>A0A1E3A6Z6_9FIRM</name>
<comment type="caution">
    <text evidence="7">The sequence shown here is derived from an EMBL/GenBank/DDBJ whole genome shotgun (WGS) entry which is preliminary data.</text>
</comment>
<dbReference type="InterPro" id="IPR052020">
    <property type="entry name" value="Cyclic_di-GMP/3'3'-cGAMP_PDE"/>
</dbReference>
<dbReference type="SUPFAM" id="SSF109604">
    <property type="entry name" value="HD-domain/PDEase-like"/>
    <property type="match status" value="1"/>
</dbReference>
<dbReference type="Gene3D" id="3.40.50.2300">
    <property type="match status" value="1"/>
</dbReference>
<dbReference type="Gene3D" id="1.10.3210.10">
    <property type="entry name" value="Hypothetical protein af1432"/>
    <property type="match status" value="1"/>
</dbReference>
<dbReference type="EMBL" id="MCGH01000003">
    <property type="protein sequence ID" value="ODM04498.1"/>
    <property type="molecule type" value="Genomic_DNA"/>
</dbReference>
<dbReference type="PROSITE" id="PS51832">
    <property type="entry name" value="HD_GYP"/>
    <property type="match status" value="1"/>
</dbReference>
<dbReference type="InterPro" id="IPR043128">
    <property type="entry name" value="Rev_trsase/Diguanyl_cyclase"/>
</dbReference>
<dbReference type="InterPro" id="IPR037522">
    <property type="entry name" value="HD_GYP_dom"/>
</dbReference>
<dbReference type="Proteomes" id="UP000094067">
    <property type="component" value="Unassembled WGS sequence"/>
</dbReference>
<dbReference type="SMART" id="SM00448">
    <property type="entry name" value="REC"/>
    <property type="match status" value="1"/>
</dbReference>
<dbReference type="GO" id="GO:0000160">
    <property type="term" value="P:phosphorelay signal transduction system"/>
    <property type="evidence" value="ECO:0007669"/>
    <property type="project" value="InterPro"/>
</dbReference>
<evidence type="ECO:0000256" key="3">
    <source>
        <dbReference type="PROSITE-ProRule" id="PRU00169"/>
    </source>
</evidence>
<sequence>MDKSNKVLIVDDSEINRSLLADMLSADYSLLEASNGLEAMVLINQYHSELSMVLLDIVMPEMDGFEVLASMNGAGLLERLPVIMISAETSSAYIDHAYELGAAEYISRPFDEQTVKRRVKNTITLYSKQKTLENLVTEQILEKEKSNLVMIEILSHIVEFRNGESGLHVLHIRIITEALLKQLAKRTNRYNLNAKQINLISNVSALHDIGKISIPEEILNKPGRLTPEEYEIIKTHSVIGAEMLENVPYYQDEELVRMARDICRWHHERYDGSGYPDGLKGDDIPISAQVVALADVYDALTSRRVYKPAYSHEEALRMIMDGECGAFSPLLLECLCSVKPYLERELHVRSAGGISKMELQDMTRSLIQSSNASNRTLALLEQERTKYQFFASMSKEIQFEYSGSSDVLTVSDWGAEQLGVSSVLVHPGRNKEIYKIFTREDFVDLRNRLSSAKPEDPIVTCTYRINVQGSPRWCKVIARPLWVMEETNELTGMIGKLIDIHEEHIELDRLKQIARYDSLTGLYNRAYACKAIEEALKESRAENKKFALLLLDLDYFKNANDQYGHQFGDRVLEEVAIKVRNSVRANDICARIGGDEFLIFMEYKDNIELLVDRVYQAIGGRYENFVIAASMGVALAPENGMGYDLLFLHADKALYAAKKNGRSHYCFYDDSMQDLLSVLSRVDDVDSGAGRR</sequence>
<dbReference type="SMART" id="SM00267">
    <property type="entry name" value="GGDEF"/>
    <property type="match status" value="1"/>
</dbReference>
<dbReference type="SUPFAM" id="SSF55073">
    <property type="entry name" value="Nucleotide cyclase"/>
    <property type="match status" value="1"/>
</dbReference>
<dbReference type="RefSeq" id="WP_069154627.1">
    <property type="nucleotide sequence ID" value="NZ_MCGH01000003.1"/>
</dbReference>
<feature type="domain" description="HD-GYP" evidence="6">
    <location>
        <begin position="143"/>
        <end position="351"/>
    </location>
</feature>
<evidence type="ECO:0000313" key="8">
    <source>
        <dbReference type="Proteomes" id="UP000094067"/>
    </source>
</evidence>
<dbReference type="Pfam" id="PF00990">
    <property type="entry name" value="GGDEF"/>
    <property type="match status" value="1"/>
</dbReference>
<dbReference type="InterPro" id="IPR003607">
    <property type="entry name" value="HD/PDEase_dom"/>
</dbReference>
<dbReference type="Gene3D" id="3.30.450.20">
    <property type="entry name" value="PAS domain"/>
    <property type="match status" value="1"/>
</dbReference>
<dbReference type="InterPro" id="IPR011006">
    <property type="entry name" value="CheY-like_superfamily"/>
</dbReference>
<evidence type="ECO:0000256" key="2">
    <source>
        <dbReference type="ARBA" id="ARBA00024867"/>
    </source>
</evidence>
<dbReference type="CDD" id="cd01949">
    <property type="entry name" value="GGDEF"/>
    <property type="match status" value="1"/>
</dbReference>
<keyword evidence="7" id="KW-0378">Hydrolase</keyword>
<dbReference type="SUPFAM" id="SSF52172">
    <property type="entry name" value="CheY-like"/>
    <property type="match status" value="1"/>
</dbReference>
<feature type="domain" description="Response regulatory" evidence="4">
    <location>
        <begin position="6"/>
        <end position="123"/>
    </location>
</feature>
<reference evidence="7 8" key="1">
    <citation type="submission" date="2016-07" db="EMBL/GenBank/DDBJ databases">
        <title>Characterization of isolates of Eisenbergiella tayi derived from blood cultures, using whole genome sequencing.</title>
        <authorList>
            <person name="Burdz T."/>
            <person name="Wiebe D."/>
            <person name="Huynh C."/>
            <person name="Bernard K."/>
        </authorList>
    </citation>
    <scope>NUCLEOTIDE SEQUENCE [LARGE SCALE GENOMIC DNA]</scope>
    <source>
        <strain evidence="7 8">NML 110608</strain>
    </source>
</reference>
<dbReference type="Gene3D" id="3.30.70.270">
    <property type="match status" value="1"/>
</dbReference>
<proteinExistence type="predicted"/>
<evidence type="ECO:0000259" key="6">
    <source>
        <dbReference type="PROSITE" id="PS51832"/>
    </source>
</evidence>
<gene>
    <name evidence="7" type="primary">rpfG_7</name>
    <name evidence="7" type="ORF">BEI61_05305</name>
</gene>
<accession>A0A1E3A6Z6</accession>
<dbReference type="Pfam" id="PF00072">
    <property type="entry name" value="Response_reg"/>
    <property type="match status" value="1"/>
</dbReference>
<dbReference type="PROSITE" id="PS50110">
    <property type="entry name" value="RESPONSE_REGULATORY"/>
    <property type="match status" value="1"/>
</dbReference>
<dbReference type="CDD" id="cd00077">
    <property type="entry name" value="HDc"/>
    <property type="match status" value="1"/>
</dbReference>
<dbReference type="PANTHER" id="PTHR45228:SF5">
    <property type="entry name" value="CYCLIC DI-GMP PHOSPHODIESTERASE VC_1348-RELATED"/>
    <property type="match status" value="1"/>
</dbReference>
<dbReference type="Pfam" id="PF13487">
    <property type="entry name" value="HD_5"/>
    <property type="match status" value="1"/>
</dbReference>
<feature type="modified residue" description="4-aspartylphosphate" evidence="3">
    <location>
        <position position="56"/>
    </location>
</feature>
<comment type="function">
    <text evidence="2">May play the central regulatory role in sporulation. It may be an element of the effector pathway responsible for the activation of sporulation genes in response to nutritional stress. Spo0A may act in concert with spo0H (a sigma factor) to control the expression of some genes that are critical to the sporulation process.</text>
</comment>
<dbReference type="InterPro" id="IPR000160">
    <property type="entry name" value="GGDEF_dom"/>
</dbReference>
<evidence type="ECO:0000256" key="1">
    <source>
        <dbReference type="ARBA" id="ARBA00018672"/>
    </source>
</evidence>
<dbReference type="PATRIC" id="fig|1432052.4.peg.5897"/>
<keyword evidence="3" id="KW-0597">Phosphoprotein</keyword>
<protein>
    <recommendedName>
        <fullName evidence="1">Stage 0 sporulation protein A homolog</fullName>
    </recommendedName>
</protein>
<evidence type="ECO:0000259" key="4">
    <source>
        <dbReference type="PROSITE" id="PS50110"/>
    </source>
</evidence>
<evidence type="ECO:0000313" key="7">
    <source>
        <dbReference type="EMBL" id="ODM04498.1"/>
    </source>
</evidence>
<evidence type="ECO:0000259" key="5">
    <source>
        <dbReference type="PROSITE" id="PS50887"/>
    </source>
</evidence>
<dbReference type="PROSITE" id="PS50887">
    <property type="entry name" value="GGDEF"/>
    <property type="match status" value="1"/>
</dbReference>
<feature type="domain" description="GGDEF" evidence="5">
    <location>
        <begin position="544"/>
        <end position="670"/>
    </location>
</feature>
<dbReference type="AlphaFoldDB" id="A0A1E3A6Z6"/>
<dbReference type="PANTHER" id="PTHR45228">
    <property type="entry name" value="CYCLIC DI-GMP PHOSPHODIESTERASE TM_0186-RELATED"/>
    <property type="match status" value="1"/>
</dbReference>
<dbReference type="InterPro" id="IPR001789">
    <property type="entry name" value="Sig_transdc_resp-reg_receiver"/>
</dbReference>
<dbReference type="GO" id="GO:0016787">
    <property type="term" value="F:hydrolase activity"/>
    <property type="evidence" value="ECO:0007669"/>
    <property type="project" value="UniProtKB-KW"/>
</dbReference>
<organism evidence="7 8">
    <name type="scientific">Eisenbergiella tayi</name>
    <dbReference type="NCBI Taxonomy" id="1432052"/>
    <lineage>
        <taxon>Bacteria</taxon>
        <taxon>Bacillati</taxon>
        <taxon>Bacillota</taxon>
        <taxon>Clostridia</taxon>
        <taxon>Lachnospirales</taxon>
        <taxon>Lachnospiraceae</taxon>
        <taxon>Eisenbergiella</taxon>
    </lineage>
</organism>
<dbReference type="InterPro" id="IPR029787">
    <property type="entry name" value="Nucleotide_cyclase"/>
</dbReference>
<dbReference type="NCBIfam" id="TIGR00254">
    <property type="entry name" value="GGDEF"/>
    <property type="match status" value="1"/>
</dbReference>